<reference evidence="2 3" key="1">
    <citation type="submission" date="2014-09" db="EMBL/GenBank/DDBJ databases">
        <authorList>
            <person name="Ellenberger Sabrina"/>
        </authorList>
    </citation>
    <scope>NUCLEOTIDE SEQUENCE [LARGE SCALE GENOMIC DNA]</scope>
    <source>
        <strain evidence="2 3">CBS 412.66</strain>
    </source>
</reference>
<feature type="domain" description="Transcription activator GCR1-like" evidence="1">
    <location>
        <begin position="109"/>
        <end position="148"/>
    </location>
</feature>
<gene>
    <name evidence="2" type="primary">PARPA_09577.1 scaffold 36923</name>
</gene>
<accession>A0A0B7NKA3</accession>
<sequence>MATAKVPAALEHALAAQARQVNQLSNASAAPAHNDLASQLAAINTNDTAFRFEIQAMNSCFTSARVIDGGHVTFEPAQLGAHMPAVNEESQASPNEEPDLEREAQIPSYILDRNHNSVQVLWDEWTKGLNGHHPSIKNLNTKYGTKWK</sequence>
<dbReference type="InterPro" id="IPR022210">
    <property type="entry name" value="TF_GCR1-like"/>
</dbReference>
<evidence type="ECO:0000313" key="2">
    <source>
        <dbReference type="EMBL" id="CEP15368.1"/>
    </source>
</evidence>
<evidence type="ECO:0000313" key="3">
    <source>
        <dbReference type="Proteomes" id="UP000054107"/>
    </source>
</evidence>
<protein>
    <recommendedName>
        <fullName evidence="1">Transcription activator GCR1-like domain-containing protein</fullName>
    </recommendedName>
</protein>
<dbReference type="Proteomes" id="UP000054107">
    <property type="component" value="Unassembled WGS sequence"/>
</dbReference>
<dbReference type="InterPro" id="IPR052146">
    <property type="entry name" value="HOT1"/>
</dbReference>
<dbReference type="PANTHER" id="PTHR37784">
    <property type="entry name" value="PROTEIN MSN1"/>
    <property type="match status" value="1"/>
</dbReference>
<dbReference type="GO" id="GO:0060963">
    <property type="term" value="P:positive regulation of ribosomal protein gene transcription by RNA polymerase II"/>
    <property type="evidence" value="ECO:0007669"/>
    <property type="project" value="TreeGrafter"/>
</dbReference>
<dbReference type="GO" id="GO:0000981">
    <property type="term" value="F:DNA-binding transcription factor activity, RNA polymerase II-specific"/>
    <property type="evidence" value="ECO:0007669"/>
    <property type="project" value="TreeGrafter"/>
</dbReference>
<dbReference type="PANTHER" id="PTHR37784:SF2">
    <property type="entry name" value="HIGH-OSMOLARITY-INDUCED TRANSCRIPTION PROTEIN 1"/>
    <property type="match status" value="1"/>
</dbReference>
<dbReference type="AlphaFoldDB" id="A0A0B7NKA3"/>
<dbReference type="Pfam" id="PF12550">
    <property type="entry name" value="GCR1_C"/>
    <property type="match status" value="1"/>
</dbReference>
<dbReference type="OrthoDB" id="2277573at2759"/>
<evidence type="ECO:0000259" key="1">
    <source>
        <dbReference type="Pfam" id="PF12550"/>
    </source>
</evidence>
<dbReference type="EMBL" id="LN732103">
    <property type="protein sequence ID" value="CEP15368.1"/>
    <property type="molecule type" value="Genomic_DNA"/>
</dbReference>
<organism evidence="2 3">
    <name type="scientific">Parasitella parasitica</name>
    <dbReference type="NCBI Taxonomy" id="35722"/>
    <lineage>
        <taxon>Eukaryota</taxon>
        <taxon>Fungi</taxon>
        <taxon>Fungi incertae sedis</taxon>
        <taxon>Mucoromycota</taxon>
        <taxon>Mucoromycotina</taxon>
        <taxon>Mucoromycetes</taxon>
        <taxon>Mucorales</taxon>
        <taxon>Mucorineae</taxon>
        <taxon>Mucoraceae</taxon>
        <taxon>Parasitella</taxon>
    </lineage>
</organism>
<name>A0A0B7NKA3_9FUNG</name>
<keyword evidence="3" id="KW-1185">Reference proteome</keyword>
<proteinExistence type="predicted"/>
<dbReference type="GO" id="GO:0000978">
    <property type="term" value="F:RNA polymerase II cis-regulatory region sequence-specific DNA binding"/>
    <property type="evidence" value="ECO:0007669"/>
    <property type="project" value="TreeGrafter"/>
</dbReference>